<feature type="compositionally biased region" description="Basic and acidic residues" evidence="1">
    <location>
        <begin position="226"/>
        <end position="239"/>
    </location>
</feature>
<evidence type="ECO:0000313" key="3">
    <source>
        <dbReference type="EMBL" id="CAA9530511.1"/>
    </source>
</evidence>
<dbReference type="InterPro" id="IPR025324">
    <property type="entry name" value="DUF4230"/>
</dbReference>
<accession>A0A6J4TRR8</accession>
<keyword evidence="2" id="KW-0472">Membrane</keyword>
<gene>
    <name evidence="3" type="ORF">AVDCRST_MAG91-2917</name>
</gene>
<name>A0A6J4TRR8_9SPHN</name>
<evidence type="ECO:0000256" key="2">
    <source>
        <dbReference type="SAM" id="Phobius"/>
    </source>
</evidence>
<evidence type="ECO:0000256" key="1">
    <source>
        <dbReference type="SAM" id="MobiDB-lite"/>
    </source>
</evidence>
<dbReference type="Pfam" id="PF14014">
    <property type="entry name" value="DUF4230"/>
    <property type="match status" value="1"/>
</dbReference>
<feature type="transmembrane region" description="Helical" evidence="2">
    <location>
        <begin position="17"/>
        <end position="38"/>
    </location>
</feature>
<keyword evidence="2" id="KW-0812">Transmembrane</keyword>
<sequence>MEPGVNDAPRPRHAPRIYSVLLGFVLAAGLMLAAYWFYGRPSADPVDPVGSIITGFRAENSLTVFSAQVATVTTRTRQRLGGLLVNRQTTIVPATVEYRLDQRLLTPDRFRWNAEAQSMTLTLPGLTISRPNLDTSRGQFYRSGPPMTAALRDEMARLGTGDAAREAVRQASSAPLQRLARDAARDAMTRNLLLPLRAAGFDRASVTVTFADEPGASEPSYLDASRPVEDVLRERERARTTRATTPSS</sequence>
<evidence type="ECO:0008006" key="4">
    <source>
        <dbReference type="Google" id="ProtNLM"/>
    </source>
</evidence>
<protein>
    <recommendedName>
        <fullName evidence="4">DUF4230 domain-containing protein</fullName>
    </recommendedName>
</protein>
<dbReference type="EMBL" id="CADCVX010000512">
    <property type="protein sequence ID" value="CAA9530511.1"/>
    <property type="molecule type" value="Genomic_DNA"/>
</dbReference>
<reference evidence="3" key="1">
    <citation type="submission" date="2020-02" db="EMBL/GenBank/DDBJ databases">
        <authorList>
            <person name="Meier V. D."/>
        </authorList>
    </citation>
    <scope>NUCLEOTIDE SEQUENCE</scope>
    <source>
        <strain evidence="3">AVDCRST_MAG91</strain>
    </source>
</reference>
<keyword evidence="2" id="KW-1133">Transmembrane helix</keyword>
<proteinExistence type="predicted"/>
<feature type="region of interest" description="Disordered" evidence="1">
    <location>
        <begin position="214"/>
        <end position="248"/>
    </location>
</feature>
<organism evidence="3">
    <name type="scientific">uncultured Sphingomonadaceae bacterium</name>
    <dbReference type="NCBI Taxonomy" id="169976"/>
    <lineage>
        <taxon>Bacteria</taxon>
        <taxon>Pseudomonadati</taxon>
        <taxon>Pseudomonadota</taxon>
        <taxon>Alphaproteobacteria</taxon>
        <taxon>Sphingomonadales</taxon>
        <taxon>Sphingomonadaceae</taxon>
        <taxon>environmental samples</taxon>
    </lineage>
</organism>
<dbReference type="AlphaFoldDB" id="A0A6J4TRR8"/>